<evidence type="ECO:0000313" key="2">
    <source>
        <dbReference type="Proteomes" id="UP001060085"/>
    </source>
</evidence>
<organism evidence="1 2">
    <name type="scientific">Catharanthus roseus</name>
    <name type="common">Madagascar periwinkle</name>
    <name type="synonym">Vinca rosea</name>
    <dbReference type="NCBI Taxonomy" id="4058"/>
    <lineage>
        <taxon>Eukaryota</taxon>
        <taxon>Viridiplantae</taxon>
        <taxon>Streptophyta</taxon>
        <taxon>Embryophyta</taxon>
        <taxon>Tracheophyta</taxon>
        <taxon>Spermatophyta</taxon>
        <taxon>Magnoliopsida</taxon>
        <taxon>eudicotyledons</taxon>
        <taxon>Gunneridae</taxon>
        <taxon>Pentapetalae</taxon>
        <taxon>asterids</taxon>
        <taxon>lamiids</taxon>
        <taxon>Gentianales</taxon>
        <taxon>Apocynaceae</taxon>
        <taxon>Rauvolfioideae</taxon>
        <taxon>Vinceae</taxon>
        <taxon>Catharanthinae</taxon>
        <taxon>Catharanthus</taxon>
    </lineage>
</organism>
<keyword evidence="2" id="KW-1185">Reference proteome</keyword>
<comment type="caution">
    <text evidence="1">The sequence shown here is derived from an EMBL/GenBank/DDBJ whole genome shotgun (WGS) entry which is preliminary data.</text>
</comment>
<dbReference type="Proteomes" id="UP001060085">
    <property type="component" value="Linkage Group LG02"/>
</dbReference>
<name>A0ACC0C2Z7_CATRO</name>
<proteinExistence type="predicted"/>
<reference evidence="2" key="1">
    <citation type="journal article" date="2023" name="Nat. Plants">
        <title>Single-cell RNA sequencing provides a high-resolution roadmap for understanding the multicellular compartmentation of specialized metabolism.</title>
        <authorList>
            <person name="Sun S."/>
            <person name="Shen X."/>
            <person name="Li Y."/>
            <person name="Li Y."/>
            <person name="Wang S."/>
            <person name="Li R."/>
            <person name="Zhang H."/>
            <person name="Shen G."/>
            <person name="Guo B."/>
            <person name="Wei J."/>
            <person name="Xu J."/>
            <person name="St-Pierre B."/>
            <person name="Chen S."/>
            <person name="Sun C."/>
        </authorList>
    </citation>
    <scope>NUCLEOTIDE SEQUENCE [LARGE SCALE GENOMIC DNA]</scope>
</reference>
<dbReference type="EMBL" id="CM044702">
    <property type="protein sequence ID" value="KAI5679324.1"/>
    <property type="molecule type" value="Genomic_DNA"/>
</dbReference>
<evidence type="ECO:0000313" key="1">
    <source>
        <dbReference type="EMBL" id="KAI5679324.1"/>
    </source>
</evidence>
<accession>A0ACC0C2Z7</accession>
<sequence length="403" mass="45821">MYMSEKPQAIDFYKEEEENPEETRDMIIEVAAATNENSAAIHLPAVHHHHHHQVVGCGETTSSGGEDNTPTNPSSSSDMKVPKKRAETWVQEETRALINLRREIDSLFNTTKSNKHLWDQISMKMRGKGFDRSPTMCTDKWRNLLKEFKKIKQNGDRNASAKMSYYKEIEEILKERGKNGGSYKSPPPTSTKVDSFMQFSDKGIDDANIAFGAVEANGRQALNLERRLDHDGHPLAITAAEAVAAGGVSPWNWRDNPGNGEQSTSYEGRVISIKWGDYTKRIGIDGTANGIKEAIKSAFRLRTKRAFWLEDEDNVVRTLDRDMPLGNYTLHVDEGLTIKVCLYEESDHLPVHTEDKTFYTEEDFREFLSRRGWTCLREYNGYRNIDNMEELCPGVIYRGVSMG</sequence>
<protein>
    <submittedName>
        <fullName evidence="1">Uncharacterized protein</fullName>
    </submittedName>
</protein>
<gene>
    <name evidence="1" type="ORF">M9H77_10274</name>
</gene>